<feature type="region of interest" description="Disordered" evidence="12">
    <location>
        <begin position="943"/>
        <end position="979"/>
    </location>
</feature>
<evidence type="ECO:0000256" key="1">
    <source>
        <dbReference type="ARBA" id="ARBA00004123"/>
    </source>
</evidence>
<dbReference type="PROSITE" id="PS51810">
    <property type="entry name" value="ZF_CCHC_FOG"/>
    <property type="match status" value="4"/>
</dbReference>
<organism evidence="15 16">
    <name type="scientific">Dryococelus australis</name>
    <dbReference type="NCBI Taxonomy" id="614101"/>
    <lineage>
        <taxon>Eukaryota</taxon>
        <taxon>Metazoa</taxon>
        <taxon>Ecdysozoa</taxon>
        <taxon>Arthropoda</taxon>
        <taxon>Hexapoda</taxon>
        <taxon>Insecta</taxon>
        <taxon>Pterygota</taxon>
        <taxon>Neoptera</taxon>
        <taxon>Polyneoptera</taxon>
        <taxon>Phasmatodea</taxon>
        <taxon>Verophasmatodea</taxon>
        <taxon>Anareolatae</taxon>
        <taxon>Phasmatidae</taxon>
        <taxon>Eurycanthinae</taxon>
        <taxon>Dryococelus</taxon>
    </lineage>
</organism>
<dbReference type="EMBL" id="JARBHB010000008">
    <property type="protein sequence ID" value="KAJ8876812.1"/>
    <property type="molecule type" value="Genomic_DNA"/>
</dbReference>
<feature type="domain" description="C2H2-type" evidence="13">
    <location>
        <begin position="286"/>
        <end position="313"/>
    </location>
</feature>
<keyword evidence="9" id="KW-0804">Transcription</keyword>
<name>A0ABQ9GXP4_9NEOP</name>
<keyword evidence="10" id="KW-0539">Nucleus</keyword>
<dbReference type="Pfam" id="PF14223">
    <property type="entry name" value="Retrotran_gag_2"/>
    <property type="match status" value="1"/>
</dbReference>
<evidence type="ECO:0000256" key="5">
    <source>
        <dbReference type="ARBA" id="ARBA00022771"/>
    </source>
</evidence>
<feature type="compositionally biased region" description="Basic and acidic residues" evidence="12">
    <location>
        <begin position="231"/>
        <end position="241"/>
    </location>
</feature>
<feature type="domain" description="CCHC FOG-type" evidence="14">
    <location>
        <begin position="195"/>
        <end position="228"/>
    </location>
</feature>
<dbReference type="PANTHER" id="PTHR12958:SF3">
    <property type="entry name" value="ZINC FINGER PROTEIN USH"/>
    <property type="match status" value="1"/>
</dbReference>
<sequence length="1413" mass="154440">MLMLCAYANADMLMLCAYANADMFGDSAIASSKEVCEFEYTAEICSHFHNNFEQCRSRECSKSALVYVAGEDDEWGSDAEGPASQAEPALSGGEASPQPQTGKASTSPRSPECGAPDERAAPPSPPPPRLRLNTRLATDPALRTTPPPPPPLEYLSALPTAFHPALATFCLPPLPEVPPAPVTTPRPKLAESLESRQAPVYMCTPCGIRFSSLSTLEAHQTYYCSHRTKQKGRDSDSDDGKTPSLPAVGSEPAMLSRADDSSASESISEVNGLGPACKAARTGKQYACPHCSYSADKKVSLNRHMRMHCTSPATPAVHVPSVNNGSAEARSPDVAHNSPHLVDRYCQDCDIRFSSVKTFRAHKLHYCSTRHVVKNSNATTPPTLSTPKSSSVIENGPVSPSENASRTSLGSPNTQDSGHRATQPFLALPTNPILIVPYSLFQGASLLTGSATLGLPSNDTACILLPNGTLQPVAQGLLSHTVPPPLVSSVSAVKEERRIASTHLQPGDMSSEQDACVDGKKHQKARAKICLMVKSNCFIHVRVSTTVKEAWESLRKAYEDKGLLRRLGLLRALFIIKLSDFKNMEDYISANLLSVSTMVSRGIVVVFSDCGCKMYHKDDFEAFIYIPKQKQSKWDSKSSESLCDPKAVVEALSRKDRKMWESAMHEEHDSLLENETWELVDLPKNVYVVQCKWAFKIKRGANTDRWRYKARLVARGFTQEFGVDYHETFVSEGFIAEDQEHKVCRLKIAIYGLKRASWVWNQQIHKIMLEVEFTSKNEEDKMKLVQELGTRFKLKDLGEVQECLGMRVVRNTEARTISLNQRKHWTKTKRVLRWVVLKSAGNQGKKRTAALSSVEAEYLAMSEVTKEAIHSKASALPSHSPRIPDMMLPLDLRMHRSPEAGNLVVDLDTEEERDEEEKTPCRLSPERENIVCAPSIPLILSTSSACSTPSPPTVSPALSSSSLSNTKSRHPSGSPSPRNGVIYTNSTHKKAINAAISQLAVVQDPPGNLSQLLLAAVAAAGQSEDGNGAIQLKSPHSLIHTASKHGSKPTPQKPLIQIPPLIPPSLMLAAPRPSSDLLASPGMLPLITPEMAFRIASEQQAPQVLVKQGVSKCRECNIVFCKHENYLAHKKHYCSARTDGSTPEEGVQKPQSPAAVASSPGGSNSASSPTHSGGKASPTPGQKPPLFQFICVACGIKFTSFDNLTAHQAYYCPKRGELAVKSGDAPAEKTGRKCSKCKVSSCGDKEFFYPEYFNRGDELRSEALAEVWDAENLVLDKQLLVWELVGLTRMLCDPLRVLRWASLLWLVEEISGYRNFHWMMRVSVAPSLLYLSSGSRELGNGSYPTTTVPRLQVPCAVLRVAPYAGRGQADTRFPSLAKTVVDEGSQASHCPKIHTGMWPCSSLPNLGDDRLSR</sequence>
<feature type="region of interest" description="Disordered" evidence="12">
    <location>
        <begin position="375"/>
        <end position="423"/>
    </location>
</feature>
<dbReference type="PANTHER" id="PTHR12958">
    <property type="entry name" value="FRIEND OF GATA2-RELATED"/>
    <property type="match status" value="1"/>
</dbReference>
<evidence type="ECO:0000256" key="12">
    <source>
        <dbReference type="SAM" id="MobiDB-lite"/>
    </source>
</evidence>
<evidence type="ECO:0000259" key="14">
    <source>
        <dbReference type="PROSITE" id="PS51810"/>
    </source>
</evidence>
<feature type="domain" description="C2H2-type" evidence="13">
    <location>
        <begin position="1189"/>
        <end position="1216"/>
    </location>
</feature>
<gene>
    <name evidence="15" type="ORF">PR048_021259</name>
</gene>
<dbReference type="InterPro" id="IPR034731">
    <property type="entry name" value="Znf_CCHC_FOG"/>
</dbReference>
<evidence type="ECO:0000256" key="2">
    <source>
        <dbReference type="ARBA" id="ARBA00022491"/>
    </source>
</evidence>
<evidence type="ECO:0000256" key="4">
    <source>
        <dbReference type="ARBA" id="ARBA00022737"/>
    </source>
</evidence>
<dbReference type="InterPro" id="IPR039746">
    <property type="entry name" value="FOG"/>
</dbReference>
<evidence type="ECO:0000256" key="10">
    <source>
        <dbReference type="ARBA" id="ARBA00023242"/>
    </source>
</evidence>
<evidence type="ECO:0000256" key="11">
    <source>
        <dbReference type="PROSITE-ProRule" id="PRU00042"/>
    </source>
</evidence>
<feature type="compositionally biased region" description="Low complexity" evidence="12">
    <location>
        <begin position="955"/>
        <end position="966"/>
    </location>
</feature>
<keyword evidence="2" id="KW-0678">Repressor</keyword>
<feature type="domain" description="CCHC FOG-type" evidence="14">
    <location>
        <begin position="338"/>
        <end position="371"/>
    </location>
</feature>
<keyword evidence="6" id="KW-0862">Zinc</keyword>
<evidence type="ECO:0000313" key="16">
    <source>
        <dbReference type="Proteomes" id="UP001159363"/>
    </source>
</evidence>
<keyword evidence="8" id="KW-0238">DNA-binding</keyword>
<keyword evidence="3" id="KW-0479">Metal-binding</keyword>
<feature type="compositionally biased region" description="Polar residues" evidence="12">
    <location>
        <begin position="97"/>
        <end position="109"/>
    </location>
</feature>
<evidence type="ECO:0000256" key="9">
    <source>
        <dbReference type="ARBA" id="ARBA00023163"/>
    </source>
</evidence>
<reference evidence="15 16" key="1">
    <citation type="submission" date="2023-02" db="EMBL/GenBank/DDBJ databases">
        <title>LHISI_Scaffold_Assembly.</title>
        <authorList>
            <person name="Stuart O.P."/>
            <person name="Cleave R."/>
            <person name="Magrath M.J.L."/>
            <person name="Mikheyev A.S."/>
        </authorList>
    </citation>
    <scope>NUCLEOTIDE SEQUENCE [LARGE SCALE GENOMIC DNA]</scope>
    <source>
        <strain evidence="15">Daus_M_001</strain>
        <tissue evidence="15">Leg muscle</tissue>
    </source>
</reference>
<dbReference type="Pfam" id="PF07727">
    <property type="entry name" value="RVT_2"/>
    <property type="match status" value="2"/>
</dbReference>
<evidence type="ECO:0000256" key="7">
    <source>
        <dbReference type="ARBA" id="ARBA00023015"/>
    </source>
</evidence>
<feature type="domain" description="CCHC FOG-type" evidence="14">
    <location>
        <begin position="1183"/>
        <end position="1216"/>
    </location>
</feature>
<dbReference type="Pfam" id="PF00096">
    <property type="entry name" value="zf-C2H2"/>
    <property type="match status" value="1"/>
</dbReference>
<feature type="region of interest" description="Disordered" evidence="12">
    <location>
        <begin position="227"/>
        <end position="267"/>
    </location>
</feature>
<evidence type="ECO:0000259" key="13">
    <source>
        <dbReference type="PROSITE" id="PS50157"/>
    </source>
</evidence>
<dbReference type="InterPro" id="IPR013087">
    <property type="entry name" value="Znf_C2H2_type"/>
</dbReference>
<protein>
    <submittedName>
        <fullName evidence="15">Uncharacterized protein</fullName>
    </submittedName>
</protein>
<feature type="compositionally biased region" description="Low complexity" evidence="12">
    <location>
        <begin position="1150"/>
        <end position="1169"/>
    </location>
</feature>
<dbReference type="InterPro" id="IPR036236">
    <property type="entry name" value="Znf_C2H2_sf"/>
</dbReference>
<dbReference type="PROSITE" id="PS50157">
    <property type="entry name" value="ZINC_FINGER_C2H2_2"/>
    <property type="match status" value="3"/>
</dbReference>
<comment type="subcellular location">
    <subcellularLocation>
        <location evidence="1">Nucleus</location>
    </subcellularLocation>
</comment>
<evidence type="ECO:0000256" key="3">
    <source>
        <dbReference type="ARBA" id="ARBA00022723"/>
    </source>
</evidence>
<comment type="caution">
    <text evidence="15">The sequence shown here is derived from an EMBL/GenBank/DDBJ whole genome shotgun (WGS) entry which is preliminary data.</text>
</comment>
<feature type="region of interest" description="Disordered" evidence="12">
    <location>
        <begin position="1137"/>
        <end position="1180"/>
    </location>
</feature>
<keyword evidence="7" id="KW-0805">Transcription regulation</keyword>
<evidence type="ECO:0000256" key="8">
    <source>
        <dbReference type="ARBA" id="ARBA00023125"/>
    </source>
</evidence>
<dbReference type="SMART" id="SM00355">
    <property type="entry name" value="ZnF_C2H2"/>
    <property type="match status" value="5"/>
</dbReference>
<feature type="compositionally biased region" description="Polar residues" evidence="12">
    <location>
        <begin position="398"/>
        <end position="416"/>
    </location>
</feature>
<keyword evidence="16" id="KW-1185">Reference proteome</keyword>
<dbReference type="SUPFAM" id="SSF57667">
    <property type="entry name" value="beta-beta-alpha zinc fingers"/>
    <property type="match status" value="4"/>
</dbReference>
<feature type="domain" description="CCHC FOG-type" evidence="14">
    <location>
        <begin position="1105"/>
        <end position="1138"/>
    </location>
</feature>
<evidence type="ECO:0000313" key="15">
    <source>
        <dbReference type="EMBL" id="KAJ8876812.1"/>
    </source>
</evidence>
<accession>A0ABQ9GXP4</accession>
<feature type="compositionally biased region" description="Low complexity" evidence="12">
    <location>
        <begin position="379"/>
        <end position="391"/>
    </location>
</feature>
<keyword evidence="5 11" id="KW-0863">Zinc-finger</keyword>
<dbReference type="InterPro" id="IPR013103">
    <property type="entry name" value="RVT_2"/>
</dbReference>
<evidence type="ECO:0000256" key="6">
    <source>
        <dbReference type="ARBA" id="ARBA00022833"/>
    </source>
</evidence>
<proteinExistence type="predicted"/>
<dbReference type="Gene3D" id="3.30.160.60">
    <property type="entry name" value="Classic Zinc Finger"/>
    <property type="match status" value="1"/>
</dbReference>
<dbReference type="Proteomes" id="UP001159363">
    <property type="component" value="Chromosome 7"/>
</dbReference>
<feature type="region of interest" description="Disordered" evidence="12">
    <location>
        <begin position="74"/>
        <end position="133"/>
    </location>
</feature>
<feature type="domain" description="C2H2-type" evidence="13">
    <location>
        <begin position="201"/>
        <end position="231"/>
    </location>
</feature>
<keyword evidence="4" id="KW-0677">Repeat</keyword>